<dbReference type="AlphaFoldDB" id="B9I594"/>
<accession>B9I594</accession>
<proteinExistence type="predicted"/>
<dbReference type="InterPro" id="IPR004158">
    <property type="entry name" value="DUF247_pln"/>
</dbReference>
<keyword evidence="2" id="KW-1133">Transmembrane helix</keyword>
<reference evidence="3" key="1">
    <citation type="journal article" date="2006" name="Science">
        <title>The genome of black cottonwood, Populus trichocarpa (Torr. &amp; Gray).</title>
        <authorList>
            <person name="Tuskan G.A."/>
            <person name="Difazio S."/>
            <person name="Jansson S."/>
            <person name="Bohlmann J."/>
            <person name="Grigoriev I."/>
            <person name="Hellsten U."/>
            <person name="Putnam N."/>
            <person name="Ralph S."/>
            <person name="Rombauts S."/>
            <person name="Salamov A."/>
            <person name="Schein J."/>
            <person name="Sterck L."/>
            <person name="Aerts A."/>
            <person name="Bhalerao R.R."/>
            <person name="Bhalerao R.P."/>
            <person name="Blaudez D."/>
            <person name="Boerjan W."/>
            <person name="Brun A."/>
            <person name="Brunner A."/>
            <person name="Busov V."/>
            <person name="Campbell M."/>
            <person name="Carlson J."/>
            <person name="Chalot M."/>
            <person name="Chapman J."/>
            <person name="Chen G.L."/>
            <person name="Cooper D."/>
            <person name="Coutinho P.M."/>
            <person name="Couturier J."/>
            <person name="Covert S."/>
            <person name="Cronk Q."/>
            <person name="Cunningham R."/>
            <person name="Davis J."/>
            <person name="Degroeve S."/>
            <person name="Dejardin A."/>
            <person name="Depamphilis C."/>
            <person name="Detter J."/>
            <person name="Dirks B."/>
            <person name="Dubchak I."/>
            <person name="Duplessis S."/>
            <person name="Ehlting J."/>
            <person name="Ellis B."/>
            <person name="Gendler K."/>
            <person name="Goodstein D."/>
            <person name="Gribskov M."/>
            <person name="Grimwood J."/>
            <person name="Groover A."/>
            <person name="Gunter L."/>
            <person name="Hamberger B."/>
            <person name="Heinze B."/>
            <person name="Helariutta Y."/>
            <person name="Henrissat B."/>
            <person name="Holligan D."/>
            <person name="Holt R."/>
            <person name="Huang W."/>
            <person name="Islam-Faridi N."/>
            <person name="Jones S."/>
            <person name="Jones-Rhoades M."/>
            <person name="Jorgensen R."/>
            <person name="Joshi C."/>
            <person name="Kangasjarvi J."/>
            <person name="Karlsson J."/>
            <person name="Kelleher C."/>
            <person name="Kirkpatrick R."/>
            <person name="Kirst M."/>
            <person name="Kohler A."/>
            <person name="Kalluri U."/>
            <person name="Larimer F."/>
            <person name="Leebens-Mack J."/>
            <person name="Leple J.C."/>
            <person name="Locascio P."/>
            <person name="Lou Y."/>
            <person name="Lucas S."/>
            <person name="Martin F."/>
            <person name="Montanini B."/>
            <person name="Napoli C."/>
            <person name="Nelson D.R."/>
            <person name="Nelson C."/>
            <person name="Nieminen K."/>
            <person name="Nilsson O."/>
            <person name="Pereda V."/>
            <person name="Peter G."/>
            <person name="Philippe R."/>
            <person name="Pilate G."/>
            <person name="Poliakov A."/>
            <person name="Razumovskaya J."/>
            <person name="Richardson P."/>
            <person name="Rinaldi C."/>
            <person name="Ritland K."/>
            <person name="Rouze P."/>
            <person name="Ryaboy D."/>
            <person name="Schmutz J."/>
            <person name="Schrader J."/>
            <person name="Segerman B."/>
            <person name="Shin H."/>
            <person name="Siddiqui A."/>
            <person name="Sterky F."/>
            <person name="Terry A."/>
            <person name="Tsai C.J."/>
            <person name="Uberbacher E."/>
            <person name="Unneberg P."/>
            <person name="Vahala J."/>
            <person name="Wall K."/>
            <person name="Wessler S."/>
            <person name="Yang G."/>
            <person name="Yin T."/>
            <person name="Douglas C."/>
            <person name="Marra M."/>
            <person name="Sandberg G."/>
            <person name="Van de Peer Y."/>
            <person name="Rokhsar D."/>
        </authorList>
    </citation>
    <scope>NUCLEOTIDE SEQUENCE [LARGE SCALE GENOMIC DNA]</scope>
    <source>
        <strain evidence="3">Nisqually-1</strain>
    </source>
</reference>
<dbReference type="InParanoid" id="B9I594"/>
<organism evidence="3">
    <name type="scientific">Populus trichocarpa</name>
    <name type="common">Western balsam poplar</name>
    <name type="synonym">Populus balsamifera subsp. trichocarpa</name>
    <dbReference type="NCBI Taxonomy" id="3694"/>
    <lineage>
        <taxon>Eukaryota</taxon>
        <taxon>Viridiplantae</taxon>
        <taxon>Streptophyta</taxon>
        <taxon>Embryophyta</taxon>
        <taxon>Tracheophyta</taxon>
        <taxon>Spermatophyta</taxon>
        <taxon>Magnoliopsida</taxon>
        <taxon>eudicotyledons</taxon>
        <taxon>Gunneridae</taxon>
        <taxon>Pentapetalae</taxon>
        <taxon>rosids</taxon>
        <taxon>fabids</taxon>
        <taxon>Malpighiales</taxon>
        <taxon>Salicaceae</taxon>
        <taxon>Saliceae</taxon>
        <taxon>Populus</taxon>
    </lineage>
</organism>
<keyword evidence="2" id="KW-0812">Transmembrane</keyword>
<evidence type="ECO:0000256" key="2">
    <source>
        <dbReference type="SAM" id="Phobius"/>
    </source>
</evidence>
<dbReference type="eggNOG" id="ENOG502RX9W">
    <property type="taxonomic scope" value="Eukaryota"/>
</dbReference>
<dbReference type="EMBL" id="KZ623363">
    <property type="protein sequence ID" value="PNS23560.1"/>
    <property type="molecule type" value="Genomic_DNA"/>
</dbReference>
<feature type="region of interest" description="Disordered" evidence="1">
    <location>
        <begin position="310"/>
        <end position="329"/>
    </location>
</feature>
<keyword evidence="2" id="KW-0472">Membrane</keyword>
<protein>
    <submittedName>
        <fullName evidence="3">Uncharacterized protein</fullName>
    </submittedName>
</protein>
<feature type="transmembrane region" description="Helical" evidence="2">
    <location>
        <begin position="452"/>
        <end position="477"/>
    </location>
</feature>
<sequence length="481" mass="55396">MGGNGSASTSIDIEGLLKELVPGSMQTTLREEMCIYRVPVNIRKVNEDAYTPQLICIGPIHQKNENQDMKELKRRYFKQFFNRLPVLEWGTALRELVSTIKECEDEIRNCYEDATFEHCKDQIVFLKMILLDAVFIFELFLKTREHKLDNDKSQAKYMNDYIIGKPCVGAAIKRDLILLENQLPFEILGDLYKKATPYIQTCCSSLPKTDPSKTSQPKTHGSCPPETFLKLACDYFEKYKKNKTDPRKILHFTDLIRYFLLPVRELERGSPIENLYRATLLHQAGMKFKSRPEDNLLYIRTCNKVPTVEDGGEVEGDVEGGGGGGGDVEEEDYSIKKGELYVPTLEIDDHTERLFRNLMALEQCHYPNKAFICEYVKFLDFLVDTKEDSDLLIRSKVIINRLGESDDVAKLINKLCQEIVEVHSCYYHHAKALEAYYESCYNNSKAFLRRQYFSNVWIGTGTIVGLIVLFITLGNFVRSFF</sequence>
<name>B9I594_POPTR</name>
<evidence type="ECO:0000313" key="3">
    <source>
        <dbReference type="EMBL" id="PNS23560.1"/>
    </source>
</evidence>
<dbReference type="HOGENOM" id="CLU_020188_0_1_1"/>
<gene>
    <name evidence="3" type="ORF">POPTR_T054100</name>
</gene>
<dbReference type="Pfam" id="PF03140">
    <property type="entry name" value="DUF247"/>
    <property type="match status" value="1"/>
</dbReference>
<evidence type="ECO:0000256" key="1">
    <source>
        <dbReference type="SAM" id="MobiDB-lite"/>
    </source>
</evidence>
<dbReference type="PANTHER" id="PTHR31170">
    <property type="entry name" value="BNAC04G53230D PROTEIN"/>
    <property type="match status" value="1"/>
</dbReference>
<reference evidence="3" key="2">
    <citation type="submission" date="2017-07" db="EMBL/GenBank/DDBJ databases">
        <title>WGS assembly of Populus trichocarpa.</title>
        <authorList>
            <person name="Tuskan G."/>
            <person name="Difazio S."/>
            <person name="Jansson S."/>
            <person name="Bohlmann J."/>
            <person name="Grigoriev I."/>
            <person name="Hellsten U."/>
            <person name="Putnam N."/>
            <person name="Ralph S."/>
            <person name="Rombauts S."/>
            <person name="Salamov A."/>
            <person name="Schein J."/>
            <person name="Sterck L."/>
            <person name="Aerts A."/>
            <person name="Bhalerao R."/>
            <person name="Bhalerao R."/>
            <person name="Blaudez D."/>
            <person name="Boerjan W."/>
            <person name="Brun A."/>
            <person name="Brunner A."/>
            <person name="Busov V."/>
            <person name="Campbell M."/>
            <person name="Carlson J."/>
            <person name="Chalot M."/>
            <person name="Chapman J."/>
            <person name="Chen G."/>
            <person name="Cooper D."/>
            <person name="Coutinho P."/>
            <person name="Couturier J."/>
            <person name="Covert S."/>
            <person name="Cronk Q."/>
            <person name="Cunningham R."/>
            <person name="Davis J."/>
            <person name="Degroeve S."/>
            <person name="Dejardin A."/>
            <person name="Depamphilis C."/>
            <person name="Detter J."/>
            <person name="Dirks B."/>
            <person name="Dubchak I."/>
            <person name="Duplessis S."/>
            <person name="Ehlting J."/>
            <person name="Ellis B."/>
            <person name="Gendler K."/>
            <person name="Goodstein D."/>
            <person name="Gribskov M."/>
            <person name="Grimwood J."/>
            <person name="Groover A."/>
            <person name="Gunter L."/>
            <person name="Hamberger B."/>
            <person name="Heinze B."/>
            <person name="Helariutta Y."/>
            <person name="Henrissat B."/>
            <person name="Holligan D."/>
            <person name="Holt R."/>
            <person name="Huang W."/>
            <person name="Islam-Faridi N."/>
            <person name="Jones S."/>
            <person name="Jones-Rhoades M."/>
            <person name="Jorgensen R."/>
            <person name="Joshi C."/>
            <person name="Kangasjarvi J."/>
            <person name="Karlsson J."/>
            <person name="Kelleher C."/>
            <person name="Kirkpatrick R."/>
            <person name="Kirst M."/>
            <person name="Kohler A."/>
            <person name="Kalluri U."/>
            <person name="Larimer F."/>
            <person name="Leebens-Mack J."/>
            <person name="Leple J."/>
            <person name="Locascio P."/>
            <person name="Lou Y."/>
            <person name="Lucas S."/>
            <person name="Martin F."/>
            <person name="Montanini B."/>
            <person name="Napoli C."/>
            <person name="Nelson D."/>
            <person name="Nelson C."/>
            <person name="Nieminen K."/>
            <person name="Nilsson O."/>
            <person name="Pereda V."/>
            <person name="Peter G."/>
            <person name="Philippe R."/>
            <person name="Pilate G."/>
            <person name="Poliakov A."/>
            <person name="Razumovskaya J."/>
            <person name="Richardson P."/>
            <person name="Rinaldi C."/>
            <person name="Ritland K."/>
            <person name="Rouze P."/>
            <person name="Ryaboy D."/>
            <person name="Schmutz J."/>
            <person name="Schrader J."/>
            <person name="Segerman B."/>
            <person name="Shin H."/>
            <person name="Siddiqui A."/>
            <person name="Sterky F."/>
            <person name="Terry A."/>
            <person name="Tsai C."/>
            <person name="Uberbacher E."/>
            <person name="Unneberg P."/>
            <person name="Vahala J."/>
            <person name="Wall K."/>
            <person name="Wessler S."/>
            <person name="Yang G."/>
            <person name="Yin T."/>
            <person name="Douglas C."/>
            <person name="Marra M."/>
            <person name="Sandberg G."/>
            <person name="Van De Peer Y."/>
            <person name="Rokhsar D."/>
        </authorList>
    </citation>
    <scope>NUCLEOTIDE SEQUENCE</scope>
    <source>
        <strain evidence="3">Nisqually-1</strain>
    </source>
</reference>
<dbReference type="PANTHER" id="PTHR31170:SF9">
    <property type="entry name" value="PROTEIN, PUTATIVE (DUF247)-RELATED"/>
    <property type="match status" value="1"/>
</dbReference>
<dbReference type="STRING" id="3694.B9I594"/>